<dbReference type="EMBL" id="JADKGY010000001">
    <property type="protein sequence ID" value="MBK9980981.1"/>
    <property type="molecule type" value="Genomic_DNA"/>
</dbReference>
<gene>
    <name evidence="2" type="ORF">IPP15_00920</name>
</gene>
<dbReference type="SUPFAM" id="SSF143422">
    <property type="entry name" value="Transposase IS200-like"/>
    <property type="match status" value="1"/>
</dbReference>
<comment type="caution">
    <text evidence="2">The sequence shown here is derived from an EMBL/GenBank/DDBJ whole genome shotgun (WGS) entry which is preliminary data.</text>
</comment>
<dbReference type="PANTHER" id="PTHR36966:SF1">
    <property type="entry name" value="REP-ASSOCIATED TYROSINE TRANSPOSASE"/>
    <property type="match status" value="1"/>
</dbReference>
<evidence type="ECO:0000313" key="3">
    <source>
        <dbReference type="Proteomes" id="UP000808337"/>
    </source>
</evidence>
<dbReference type="Proteomes" id="UP000808337">
    <property type="component" value="Unassembled WGS sequence"/>
</dbReference>
<sequence>MSRYKILDQEGLNFITCTIVGWIDIFSRQSYRDLLLDSLKFCRKEKGLLIFAYVIMSNHIHLIVQTNKSARQNLSEIIRDFKKFTANGILEKINTEPESRREWLLHMFRYHARFNTNNRYFQVWQQDNHPILLYSQPIIWQKVNYIHMNPVRAGIVDNPLDYLYSSARNYERENRDCLMEIDLLEPYWTDAGRVE</sequence>
<protein>
    <submittedName>
        <fullName evidence="2">Transposase</fullName>
    </submittedName>
</protein>
<dbReference type="Gene3D" id="3.30.70.1290">
    <property type="entry name" value="Transposase IS200-like"/>
    <property type="match status" value="1"/>
</dbReference>
<dbReference type="InterPro" id="IPR052715">
    <property type="entry name" value="RAYT_transposase"/>
</dbReference>
<dbReference type="AlphaFoldDB" id="A0A9D7XNG4"/>
<dbReference type="GO" id="GO:0006313">
    <property type="term" value="P:DNA transposition"/>
    <property type="evidence" value="ECO:0007669"/>
    <property type="project" value="InterPro"/>
</dbReference>
<dbReference type="GO" id="GO:0004803">
    <property type="term" value="F:transposase activity"/>
    <property type="evidence" value="ECO:0007669"/>
    <property type="project" value="InterPro"/>
</dbReference>
<name>A0A9D7XNG4_9BACT</name>
<accession>A0A9D7XNG4</accession>
<evidence type="ECO:0000313" key="2">
    <source>
        <dbReference type="EMBL" id="MBK9980981.1"/>
    </source>
</evidence>
<dbReference type="GO" id="GO:0043565">
    <property type="term" value="F:sequence-specific DNA binding"/>
    <property type="evidence" value="ECO:0007669"/>
    <property type="project" value="TreeGrafter"/>
</dbReference>
<dbReference type="SMART" id="SM01321">
    <property type="entry name" value="Y1_Tnp"/>
    <property type="match status" value="1"/>
</dbReference>
<proteinExistence type="predicted"/>
<reference evidence="2 3" key="1">
    <citation type="submission" date="2020-10" db="EMBL/GenBank/DDBJ databases">
        <title>Connecting structure to function with the recovery of over 1000 high-quality activated sludge metagenome-assembled genomes encoding full-length rRNA genes using long-read sequencing.</title>
        <authorList>
            <person name="Singleton C.M."/>
            <person name="Petriglieri F."/>
            <person name="Kristensen J.M."/>
            <person name="Kirkegaard R.H."/>
            <person name="Michaelsen T.Y."/>
            <person name="Andersen M.H."/>
            <person name="Karst S.M."/>
            <person name="Dueholm M.S."/>
            <person name="Nielsen P.H."/>
            <person name="Albertsen M."/>
        </authorList>
    </citation>
    <scope>NUCLEOTIDE SEQUENCE [LARGE SCALE GENOMIC DNA]</scope>
    <source>
        <strain evidence="2">Ribe_18-Q3-R11-54_MAXAC.273</strain>
    </source>
</reference>
<evidence type="ECO:0000259" key="1">
    <source>
        <dbReference type="SMART" id="SM01321"/>
    </source>
</evidence>
<dbReference type="InterPro" id="IPR036515">
    <property type="entry name" value="Transposase_17_sf"/>
</dbReference>
<organism evidence="2 3">
    <name type="scientific">Candidatus Opimibacter skivensis</name>
    <dbReference type="NCBI Taxonomy" id="2982028"/>
    <lineage>
        <taxon>Bacteria</taxon>
        <taxon>Pseudomonadati</taxon>
        <taxon>Bacteroidota</taxon>
        <taxon>Saprospiria</taxon>
        <taxon>Saprospirales</taxon>
        <taxon>Saprospiraceae</taxon>
        <taxon>Candidatus Opimibacter</taxon>
    </lineage>
</organism>
<dbReference type="Pfam" id="PF01797">
    <property type="entry name" value="Y1_Tnp"/>
    <property type="match status" value="1"/>
</dbReference>
<feature type="domain" description="Transposase IS200-like" evidence="1">
    <location>
        <begin position="9"/>
        <end position="149"/>
    </location>
</feature>
<dbReference type="InterPro" id="IPR002686">
    <property type="entry name" value="Transposase_17"/>
</dbReference>
<dbReference type="NCBIfam" id="NF047646">
    <property type="entry name" value="REP_Tyr_transpos"/>
    <property type="match status" value="1"/>
</dbReference>
<dbReference type="PANTHER" id="PTHR36966">
    <property type="entry name" value="REP-ASSOCIATED TYROSINE TRANSPOSASE"/>
    <property type="match status" value="1"/>
</dbReference>